<proteinExistence type="predicted"/>
<dbReference type="KEGG" id="lji:ELX58_04105"/>
<keyword evidence="1" id="KW-0812">Transmembrane</keyword>
<gene>
    <name evidence="3" type="ORF">ELX58_04105</name>
</gene>
<keyword evidence="1" id="KW-0472">Membrane</keyword>
<dbReference type="RefSeq" id="WP_133441893.1">
    <property type="nucleotide sequence ID" value="NZ_CP034726.1"/>
</dbReference>
<evidence type="ECO:0000313" key="4">
    <source>
        <dbReference type="Proteomes" id="UP000294321"/>
    </source>
</evidence>
<sequence length="172" mass="19664">MKTCPHCGQLIKSDAVICPYCGYQQSRISRDEHSNHSYTDPDQNEGQRTHNVLKYSKAKLTGLDWIALILNVLDAGTLFFLGVQGLIRPFYINNVGTFVTVILSLFGFIAICFQIHQNRVNRLPNWASFVAMIGDLSVFFMIFMFNQRVLLISLVILVVALLMFDHELRKTY</sequence>
<keyword evidence="4" id="KW-1185">Reference proteome</keyword>
<feature type="transmembrane region" description="Helical" evidence="1">
    <location>
        <begin position="95"/>
        <end position="113"/>
    </location>
</feature>
<protein>
    <submittedName>
        <fullName evidence="3">Zinc ribbon domain-containing protein</fullName>
    </submittedName>
</protein>
<feature type="transmembrane region" description="Helical" evidence="1">
    <location>
        <begin position="125"/>
        <end position="143"/>
    </location>
</feature>
<feature type="transmembrane region" description="Helical" evidence="1">
    <location>
        <begin position="149"/>
        <end position="168"/>
    </location>
</feature>
<dbReference type="InterPro" id="IPR059113">
    <property type="entry name" value="Znf_ribbon"/>
</dbReference>
<dbReference type="OrthoDB" id="2326799at2"/>
<feature type="transmembrane region" description="Helical" evidence="1">
    <location>
        <begin position="63"/>
        <end position="83"/>
    </location>
</feature>
<feature type="domain" description="Putative zinc-ribbon" evidence="2">
    <location>
        <begin position="1"/>
        <end position="23"/>
    </location>
</feature>
<evidence type="ECO:0000313" key="3">
    <source>
        <dbReference type="EMBL" id="QBP18334.1"/>
    </source>
</evidence>
<reference evidence="4" key="1">
    <citation type="submission" date="2018-12" db="EMBL/GenBank/DDBJ databases">
        <title>A new species of lactobacillus.</title>
        <authorList>
            <person name="Jian Y."/>
            <person name="Xin L."/>
            <person name="Hong Z.J."/>
            <person name="Ming L.Z."/>
            <person name="Hong X.Z."/>
        </authorList>
    </citation>
    <scope>NUCLEOTIDE SEQUENCE [LARGE SCALE GENOMIC DNA]</scope>
    <source>
        <strain evidence="4">HSLZ-75</strain>
    </source>
</reference>
<dbReference type="AlphaFoldDB" id="A0A4P6ZKW1"/>
<accession>A0A4P6ZKW1</accession>
<organism evidence="3 4">
    <name type="scientific">Acetilactobacillus jinshanensis</name>
    <dbReference type="NCBI Taxonomy" id="1720083"/>
    <lineage>
        <taxon>Bacteria</taxon>
        <taxon>Bacillati</taxon>
        <taxon>Bacillota</taxon>
        <taxon>Bacilli</taxon>
        <taxon>Lactobacillales</taxon>
        <taxon>Lactobacillaceae</taxon>
        <taxon>Acetilactobacillus</taxon>
    </lineage>
</organism>
<dbReference type="Proteomes" id="UP000294321">
    <property type="component" value="Chromosome"/>
</dbReference>
<dbReference type="Pfam" id="PF13248">
    <property type="entry name" value="Zn_ribbon_3"/>
    <property type="match status" value="1"/>
</dbReference>
<dbReference type="EMBL" id="CP034726">
    <property type="protein sequence ID" value="QBP18334.1"/>
    <property type="molecule type" value="Genomic_DNA"/>
</dbReference>
<name>A0A4P6ZKW1_9LACO</name>
<evidence type="ECO:0000259" key="2">
    <source>
        <dbReference type="Pfam" id="PF13248"/>
    </source>
</evidence>
<keyword evidence="1" id="KW-1133">Transmembrane helix</keyword>
<evidence type="ECO:0000256" key="1">
    <source>
        <dbReference type="SAM" id="Phobius"/>
    </source>
</evidence>